<gene>
    <name evidence="11" type="ORF">PlAlph_1380</name>
</gene>
<keyword evidence="9" id="KW-0732">Signal</keyword>
<keyword evidence="8 11" id="KW-0413">Isomerase</keyword>
<dbReference type="InterPro" id="IPR000297">
    <property type="entry name" value="PPIase_PpiC"/>
</dbReference>
<keyword evidence="5 8" id="KW-0697">Rotamase</keyword>
<dbReference type="PROSITE" id="PS50198">
    <property type="entry name" value="PPIC_PPIASE_2"/>
    <property type="match status" value="1"/>
</dbReference>
<dbReference type="AlphaFoldDB" id="A0A6G8F273"/>
<comment type="catalytic activity">
    <reaction evidence="1">
        <text>[protein]-peptidylproline (omega=180) = [protein]-peptidylproline (omega=0)</text>
        <dbReference type="Rhea" id="RHEA:16237"/>
        <dbReference type="Rhea" id="RHEA-COMP:10747"/>
        <dbReference type="Rhea" id="RHEA-COMP:10748"/>
        <dbReference type="ChEBI" id="CHEBI:83833"/>
        <dbReference type="ChEBI" id="CHEBI:83834"/>
        <dbReference type="EC" id="5.2.1.8"/>
    </reaction>
</comment>
<dbReference type="SUPFAM" id="SSF54534">
    <property type="entry name" value="FKBP-like"/>
    <property type="match status" value="1"/>
</dbReference>
<dbReference type="EMBL" id="MN990728">
    <property type="protein sequence ID" value="QIM10384.1"/>
    <property type="molecule type" value="Genomic_DNA"/>
</dbReference>
<evidence type="ECO:0000256" key="6">
    <source>
        <dbReference type="ARBA" id="ARBA00030642"/>
    </source>
</evidence>
<evidence type="ECO:0000259" key="10">
    <source>
        <dbReference type="PROSITE" id="PS50198"/>
    </source>
</evidence>
<dbReference type="Pfam" id="PF13616">
    <property type="entry name" value="Rotamase_3"/>
    <property type="match status" value="1"/>
</dbReference>
<name>A0A6G8F273_9PROT</name>
<reference evidence="11" key="1">
    <citation type="journal article" date="2020" name="J. ISSAAS">
        <title>Lactobacilli and other gastrointestinal microbiota of Peromyscus leucopus, reservoir host for agents of Lyme disease and other zoonoses in North America.</title>
        <authorList>
            <person name="Milovic A."/>
            <person name="Bassam K."/>
            <person name="Shao H."/>
            <person name="Chatzistamou I."/>
            <person name="Tufts D.M."/>
            <person name="Diuk-Wasser M."/>
            <person name="Barbour A.G."/>
        </authorList>
    </citation>
    <scope>NUCLEOTIDE SEQUENCE</scope>
    <source>
        <strain evidence="11">LL90</strain>
    </source>
</reference>
<evidence type="ECO:0000256" key="3">
    <source>
        <dbReference type="ARBA" id="ARBA00013194"/>
    </source>
</evidence>
<dbReference type="GO" id="GO:0003755">
    <property type="term" value="F:peptidyl-prolyl cis-trans isomerase activity"/>
    <property type="evidence" value="ECO:0007669"/>
    <property type="project" value="UniProtKB-KW"/>
</dbReference>
<feature type="chain" id="PRO_5026125291" description="Parvulin-like PPIase" evidence="9">
    <location>
        <begin position="24"/>
        <end position="270"/>
    </location>
</feature>
<evidence type="ECO:0000313" key="11">
    <source>
        <dbReference type="EMBL" id="QIM10384.1"/>
    </source>
</evidence>
<dbReference type="PANTHER" id="PTHR47245:SF2">
    <property type="entry name" value="PEPTIDYL-PROLYL CIS-TRANS ISOMERASE HP_0175-RELATED"/>
    <property type="match status" value="1"/>
</dbReference>
<dbReference type="SUPFAM" id="SSF109998">
    <property type="entry name" value="Triger factor/SurA peptide-binding domain-like"/>
    <property type="match status" value="1"/>
</dbReference>
<sequence>MKTKYIAAVALSLTLLNPLSAGAEGKNGVAAVINGEKITVAEIKTIYDNTPQIHNQEKWDAFYNKALDVWVNAKVVQQAADKSNVRKSKEYQDQIKVAGNDIASKIFLRQELEKKINDNDVKNLYNQYKTNFVSEKEMRARHILVDNETMANDIIARIKKGENFDELARKFSKEKKADLGYFTKDMMVPAFGDAAFSMKKGQYSQKPIKSQFGYHIIIVDDVRDSQPLSYKDAEGQLKGLLAQQAMKSLMADMTKNAKIEKYSLDGKAVK</sequence>
<evidence type="ECO:0000256" key="5">
    <source>
        <dbReference type="ARBA" id="ARBA00023110"/>
    </source>
</evidence>
<comment type="similarity">
    <text evidence="2">Belongs to the PpiC/parvulin rotamase family.</text>
</comment>
<dbReference type="PANTHER" id="PTHR47245">
    <property type="entry name" value="PEPTIDYLPROLYL ISOMERASE"/>
    <property type="match status" value="1"/>
</dbReference>
<dbReference type="InterPro" id="IPR050245">
    <property type="entry name" value="PrsA_foldase"/>
</dbReference>
<evidence type="ECO:0000256" key="2">
    <source>
        <dbReference type="ARBA" id="ARBA00007656"/>
    </source>
</evidence>
<dbReference type="EC" id="5.2.1.8" evidence="3"/>
<evidence type="ECO:0000256" key="1">
    <source>
        <dbReference type="ARBA" id="ARBA00000971"/>
    </source>
</evidence>
<dbReference type="InterPro" id="IPR046357">
    <property type="entry name" value="PPIase_dom_sf"/>
</dbReference>
<feature type="signal peptide" evidence="9">
    <location>
        <begin position="1"/>
        <end position="23"/>
    </location>
</feature>
<evidence type="ECO:0000256" key="4">
    <source>
        <dbReference type="ARBA" id="ARBA00018370"/>
    </source>
</evidence>
<protein>
    <recommendedName>
        <fullName evidence="4">Parvulin-like PPIase</fullName>
        <ecNumber evidence="3">5.2.1.8</ecNumber>
    </recommendedName>
    <alternativeName>
        <fullName evidence="6">Peptidyl-prolyl cis-trans isomerase plp</fullName>
    </alternativeName>
    <alternativeName>
        <fullName evidence="7">Rotamase plp</fullName>
    </alternativeName>
</protein>
<feature type="domain" description="PpiC" evidence="10">
    <location>
        <begin position="135"/>
        <end position="221"/>
    </location>
</feature>
<evidence type="ECO:0000256" key="8">
    <source>
        <dbReference type="PROSITE-ProRule" id="PRU00278"/>
    </source>
</evidence>
<evidence type="ECO:0000256" key="9">
    <source>
        <dbReference type="SAM" id="SignalP"/>
    </source>
</evidence>
<organism evidence="11">
    <name type="scientific">uncultured Alphaproteobacteria bacterium</name>
    <dbReference type="NCBI Taxonomy" id="91750"/>
    <lineage>
        <taxon>Bacteria</taxon>
        <taxon>Pseudomonadati</taxon>
        <taxon>Pseudomonadota</taxon>
        <taxon>Alphaproteobacteria</taxon>
        <taxon>environmental samples</taxon>
    </lineage>
</organism>
<accession>A0A6G8F273</accession>
<dbReference type="InterPro" id="IPR027304">
    <property type="entry name" value="Trigger_fact/SurA_dom_sf"/>
</dbReference>
<proteinExistence type="inferred from homology"/>
<dbReference type="Gene3D" id="3.10.50.40">
    <property type="match status" value="1"/>
</dbReference>
<evidence type="ECO:0000256" key="7">
    <source>
        <dbReference type="ARBA" id="ARBA00031484"/>
    </source>
</evidence>